<dbReference type="AlphaFoldDB" id="A0A543I9B2"/>
<evidence type="ECO:0000256" key="2">
    <source>
        <dbReference type="ARBA" id="ARBA00023015"/>
    </source>
</evidence>
<dbReference type="InterPro" id="IPR013324">
    <property type="entry name" value="RNA_pol_sigma_r3/r4-like"/>
</dbReference>
<reference evidence="9 10" key="1">
    <citation type="submission" date="2019-06" db="EMBL/GenBank/DDBJ databases">
        <title>Sequencing the genomes of 1000 actinobacteria strains.</title>
        <authorList>
            <person name="Klenk H.-P."/>
        </authorList>
    </citation>
    <scope>NUCLEOTIDE SEQUENCE [LARGE SCALE GENOMIC DNA]</scope>
    <source>
        <strain evidence="9 10">DSM 45043</strain>
    </source>
</reference>
<keyword evidence="10" id="KW-1185">Reference proteome</keyword>
<dbReference type="CDD" id="cd06171">
    <property type="entry name" value="Sigma70_r4"/>
    <property type="match status" value="1"/>
</dbReference>
<organism evidence="9 10">
    <name type="scientific">Actinomadura hallensis</name>
    <dbReference type="NCBI Taxonomy" id="337895"/>
    <lineage>
        <taxon>Bacteria</taxon>
        <taxon>Bacillati</taxon>
        <taxon>Actinomycetota</taxon>
        <taxon>Actinomycetes</taxon>
        <taxon>Streptosporangiales</taxon>
        <taxon>Thermomonosporaceae</taxon>
        <taxon>Actinomadura</taxon>
    </lineage>
</organism>
<comment type="similarity">
    <text evidence="1 6">Belongs to the sigma-70 factor family. ECF subfamily.</text>
</comment>
<evidence type="ECO:0000256" key="3">
    <source>
        <dbReference type="ARBA" id="ARBA00023082"/>
    </source>
</evidence>
<keyword evidence="5 6" id="KW-0804">Transcription</keyword>
<name>A0A543I9B2_9ACTN</name>
<dbReference type="Pfam" id="PF04542">
    <property type="entry name" value="Sigma70_r2"/>
    <property type="match status" value="1"/>
</dbReference>
<dbReference type="PROSITE" id="PS01063">
    <property type="entry name" value="SIGMA70_ECF"/>
    <property type="match status" value="1"/>
</dbReference>
<keyword evidence="4 6" id="KW-0238">DNA-binding</keyword>
<comment type="caution">
    <text evidence="9">The sequence shown here is derived from an EMBL/GenBank/DDBJ whole genome shotgun (WGS) entry which is preliminary data.</text>
</comment>
<dbReference type="InterPro" id="IPR014284">
    <property type="entry name" value="RNA_pol_sigma-70_dom"/>
</dbReference>
<dbReference type="InterPro" id="IPR013325">
    <property type="entry name" value="RNA_pol_sigma_r2"/>
</dbReference>
<evidence type="ECO:0000313" key="9">
    <source>
        <dbReference type="EMBL" id="TQM67184.1"/>
    </source>
</evidence>
<dbReference type="GO" id="GO:0016987">
    <property type="term" value="F:sigma factor activity"/>
    <property type="evidence" value="ECO:0007669"/>
    <property type="project" value="UniProtKB-KW"/>
</dbReference>
<sequence length="163" mass="18047">MLRALYSEHGGPLFGYVLRLTGGDRSQAEDVVQETLLRAWKHPESLVGRPVRPWLFTVARNLVVDAHRAKRARPPETWIDEQLMTTPSGSDDIDRALESWAVAEALTGLSPAHRAVLVETFYRGRSVAEAATTLGIPPGTVKSRTYYALRALKLALEERGMAP</sequence>
<dbReference type="NCBIfam" id="NF007227">
    <property type="entry name" value="PRK09645.1"/>
    <property type="match status" value="1"/>
</dbReference>
<dbReference type="NCBIfam" id="TIGR02937">
    <property type="entry name" value="sigma70-ECF"/>
    <property type="match status" value="1"/>
</dbReference>
<evidence type="ECO:0000256" key="5">
    <source>
        <dbReference type="ARBA" id="ARBA00023163"/>
    </source>
</evidence>
<dbReference type="InterPro" id="IPR036388">
    <property type="entry name" value="WH-like_DNA-bd_sf"/>
</dbReference>
<keyword evidence="2 6" id="KW-0805">Transcription regulation</keyword>
<dbReference type="GO" id="GO:0006352">
    <property type="term" value="P:DNA-templated transcription initiation"/>
    <property type="evidence" value="ECO:0007669"/>
    <property type="project" value="InterPro"/>
</dbReference>
<dbReference type="GO" id="GO:0003677">
    <property type="term" value="F:DNA binding"/>
    <property type="evidence" value="ECO:0007669"/>
    <property type="project" value="UniProtKB-KW"/>
</dbReference>
<gene>
    <name evidence="9" type="ORF">FHX41_0789</name>
</gene>
<dbReference type="InterPro" id="IPR000838">
    <property type="entry name" value="RNA_pol_sigma70_ECF_CS"/>
</dbReference>
<dbReference type="Gene3D" id="1.10.10.10">
    <property type="entry name" value="Winged helix-like DNA-binding domain superfamily/Winged helix DNA-binding domain"/>
    <property type="match status" value="1"/>
</dbReference>
<dbReference type="PANTHER" id="PTHR43133">
    <property type="entry name" value="RNA POLYMERASE ECF-TYPE SIGMA FACTO"/>
    <property type="match status" value="1"/>
</dbReference>
<accession>A0A543I9B2</accession>
<dbReference type="SUPFAM" id="SSF88659">
    <property type="entry name" value="Sigma3 and sigma4 domains of RNA polymerase sigma factors"/>
    <property type="match status" value="1"/>
</dbReference>
<keyword evidence="3 6" id="KW-0731">Sigma factor</keyword>
<evidence type="ECO:0000256" key="4">
    <source>
        <dbReference type="ARBA" id="ARBA00023125"/>
    </source>
</evidence>
<evidence type="ECO:0000313" key="10">
    <source>
        <dbReference type="Proteomes" id="UP000316706"/>
    </source>
</evidence>
<evidence type="ECO:0000259" key="7">
    <source>
        <dbReference type="Pfam" id="PF04542"/>
    </source>
</evidence>
<dbReference type="PANTHER" id="PTHR43133:SF52">
    <property type="entry name" value="ECF RNA POLYMERASE SIGMA FACTOR SIGL"/>
    <property type="match status" value="1"/>
</dbReference>
<dbReference type="Gene3D" id="1.10.1740.10">
    <property type="match status" value="1"/>
</dbReference>
<evidence type="ECO:0000256" key="6">
    <source>
        <dbReference type="RuleBase" id="RU000716"/>
    </source>
</evidence>
<dbReference type="InterPro" id="IPR039425">
    <property type="entry name" value="RNA_pol_sigma-70-like"/>
</dbReference>
<evidence type="ECO:0000256" key="1">
    <source>
        <dbReference type="ARBA" id="ARBA00010641"/>
    </source>
</evidence>
<proteinExistence type="inferred from homology"/>
<protein>
    <recommendedName>
        <fullName evidence="6">RNA polymerase sigma factor</fullName>
    </recommendedName>
</protein>
<dbReference type="SUPFAM" id="SSF88946">
    <property type="entry name" value="Sigma2 domain of RNA polymerase sigma factors"/>
    <property type="match status" value="1"/>
</dbReference>
<dbReference type="Proteomes" id="UP000316706">
    <property type="component" value="Unassembled WGS sequence"/>
</dbReference>
<dbReference type="Pfam" id="PF04545">
    <property type="entry name" value="Sigma70_r4"/>
    <property type="match status" value="1"/>
</dbReference>
<evidence type="ECO:0000259" key="8">
    <source>
        <dbReference type="Pfam" id="PF04545"/>
    </source>
</evidence>
<dbReference type="InterPro" id="IPR007627">
    <property type="entry name" value="RNA_pol_sigma70_r2"/>
</dbReference>
<dbReference type="EMBL" id="VFPO01000001">
    <property type="protein sequence ID" value="TQM67184.1"/>
    <property type="molecule type" value="Genomic_DNA"/>
</dbReference>
<dbReference type="InterPro" id="IPR007630">
    <property type="entry name" value="RNA_pol_sigma70_r4"/>
</dbReference>
<feature type="domain" description="RNA polymerase sigma-70 region 4" evidence="8">
    <location>
        <begin position="105"/>
        <end position="153"/>
    </location>
</feature>
<feature type="domain" description="RNA polymerase sigma-70 region 2" evidence="7">
    <location>
        <begin position="5"/>
        <end position="71"/>
    </location>
</feature>